<keyword evidence="8 10" id="KW-0472">Membrane</keyword>
<dbReference type="Pfam" id="PF00482">
    <property type="entry name" value="T2SSF"/>
    <property type="match status" value="2"/>
</dbReference>
<evidence type="ECO:0000256" key="8">
    <source>
        <dbReference type="ARBA" id="ARBA00023136"/>
    </source>
</evidence>
<evidence type="ECO:0000256" key="4">
    <source>
        <dbReference type="ARBA" id="ARBA00022475"/>
    </source>
</evidence>
<evidence type="ECO:0000256" key="5">
    <source>
        <dbReference type="ARBA" id="ARBA00022519"/>
    </source>
</evidence>
<sequence>MPEFIYKAKSRHGKVLKGTMDLADRALVIKSLKEKGYFPFEIAEAYPKRYINHHLLNRVSLKDISVFCRQFSAIAASGITIVKGLDILRQQIDNKVFRQVLTKVYEEVQKGKALSQSMGQFKVFPDLLVNVIEAGEVSGRLDEAFKRMAIYYDKENALKNKIISALVYPMVVMCAAIAVIVFLNFGVLPMFAETFKSFNAELPLPTKIIIGLNHQLKNYWYFFLSASFLAIYLSIKYIKTPKGRYKYHHFLLKLPLIGDINKERVASRFSKTLSMLLESGIPLLKAMDAVEKTISNAVVEEGILKCKDELKNGAGLLDTISSIKVFPSMLLEMVRIGEETGTLDMMLSKASDFYDDEADEMISRLSTLVEPIIIVFLSVIVGFIIVSILLPMMDMYKYMG</sequence>
<feature type="transmembrane region" description="Helical" evidence="10">
    <location>
        <begin position="219"/>
        <end position="238"/>
    </location>
</feature>
<dbReference type="AlphaFoldDB" id="A0A0P8YYR1"/>
<dbReference type="InterPro" id="IPR001992">
    <property type="entry name" value="T2SS_GspF/T4SS_PilC_CS"/>
</dbReference>
<evidence type="ECO:0000256" key="6">
    <source>
        <dbReference type="ARBA" id="ARBA00022692"/>
    </source>
</evidence>
<dbReference type="PANTHER" id="PTHR30012">
    <property type="entry name" value="GENERAL SECRETION PATHWAY PROTEIN"/>
    <property type="match status" value="1"/>
</dbReference>
<proteinExistence type="inferred from homology"/>
<accession>A0A0P8YYR1</accession>
<dbReference type="STRING" id="36849.OXPF_14160"/>
<dbReference type="EMBL" id="LKET01000028">
    <property type="protein sequence ID" value="KPU44938.1"/>
    <property type="molecule type" value="Genomic_DNA"/>
</dbReference>
<evidence type="ECO:0000259" key="11">
    <source>
        <dbReference type="Pfam" id="PF00482"/>
    </source>
</evidence>
<organism evidence="12 13">
    <name type="scientific">Oxobacter pfennigii</name>
    <dbReference type="NCBI Taxonomy" id="36849"/>
    <lineage>
        <taxon>Bacteria</taxon>
        <taxon>Bacillati</taxon>
        <taxon>Bacillota</taxon>
        <taxon>Clostridia</taxon>
        <taxon>Eubacteriales</taxon>
        <taxon>Clostridiaceae</taxon>
        <taxon>Oxobacter</taxon>
    </lineage>
</organism>
<dbReference type="PATRIC" id="fig|36849.3.peg.1503"/>
<feature type="domain" description="Type II secretion system protein GspF" evidence="11">
    <location>
        <begin position="269"/>
        <end position="391"/>
    </location>
</feature>
<dbReference type="PANTHER" id="PTHR30012:SF0">
    <property type="entry name" value="TYPE II SECRETION SYSTEM PROTEIN F-RELATED"/>
    <property type="match status" value="1"/>
</dbReference>
<keyword evidence="5" id="KW-0997">Cell inner membrane</keyword>
<protein>
    <submittedName>
        <fullName evidence="12">Type II secretion system protein F</fullName>
    </submittedName>
</protein>
<comment type="similarity">
    <text evidence="2 9">Belongs to the GSP F family.</text>
</comment>
<dbReference type="Proteomes" id="UP000050326">
    <property type="component" value="Unassembled WGS sequence"/>
</dbReference>
<evidence type="ECO:0000256" key="3">
    <source>
        <dbReference type="ARBA" id="ARBA00022448"/>
    </source>
</evidence>
<evidence type="ECO:0000256" key="7">
    <source>
        <dbReference type="ARBA" id="ARBA00022989"/>
    </source>
</evidence>
<dbReference type="Gene3D" id="1.20.81.30">
    <property type="entry name" value="Type II secretion system (T2SS), domain F"/>
    <property type="match status" value="2"/>
</dbReference>
<evidence type="ECO:0000256" key="10">
    <source>
        <dbReference type="SAM" id="Phobius"/>
    </source>
</evidence>
<keyword evidence="13" id="KW-1185">Reference proteome</keyword>
<evidence type="ECO:0000313" key="13">
    <source>
        <dbReference type="Proteomes" id="UP000050326"/>
    </source>
</evidence>
<evidence type="ECO:0000256" key="9">
    <source>
        <dbReference type="RuleBase" id="RU003923"/>
    </source>
</evidence>
<feature type="transmembrane region" description="Helical" evidence="10">
    <location>
        <begin position="372"/>
        <end position="393"/>
    </location>
</feature>
<dbReference type="GO" id="GO:0009306">
    <property type="term" value="P:protein secretion"/>
    <property type="evidence" value="ECO:0007669"/>
    <property type="project" value="InterPro"/>
</dbReference>
<dbReference type="InterPro" id="IPR018076">
    <property type="entry name" value="T2SS_GspF_dom"/>
</dbReference>
<evidence type="ECO:0000256" key="1">
    <source>
        <dbReference type="ARBA" id="ARBA00004429"/>
    </source>
</evidence>
<dbReference type="RefSeq" id="WP_054874488.1">
    <property type="nucleotide sequence ID" value="NZ_LKET01000028.1"/>
</dbReference>
<feature type="transmembrane region" description="Helical" evidence="10">
    <location>
        <begin position="166"/>
        <end position="192"/>
    </location>
</feature>
<comment type="subcellular location">
    <subcellularLocation>
        <location evidence="1">Cell inner membrane</location>
        <topology evidence="1">Multi-pass membrane protein</topology>
    </subcellularLocation>
    <subcellularLocation>
        <location evidence="9">Cell membrane</location>
        <topology evidence="9">Multi-pass membrane protein</topology>
    </subcellularLocation>
</comment>
<evidence type="ECO:0000313" key="12">
    <source>
        <dbReference type="EMBL" id="KPU44938.1"/>
    </source>
</evidence>
<dbReference type="PRINTS" id="PR00812">
    <property type="entry name" value="BCTERIALGSPF"/>
</dbReference>
<feature type="domain" description="Type II secretion system protein GspF" evidence="11">
    <location>
        <begin position="67"/>
        <end position="189"/>
    </location>
</feature>
<gene>
    <name evidence="12" type="primary">epsF_1</name>
    <name evidence="12" type="ORF">OXPF_14160</name>
</gene>
<keyword evidence="7 10" id="KW-1133">Transmembrane helix</keyword>
<evidence type="ECO:0000256" key="2">
    <source>
        <dbReference type="ARBA" id="ARBA00005745"/>
    </source>
</evidence>
<dbReference type="InterPro" id="IPR042094">
    <property type="entry name" value="T2SS_GspF_sf"/>
</dbReference>
<dbReference type="FunFam" id="1.20.81.30:FF:000001">
    <property type="entry name" value="Type II secretion system protein F"/>
    <property type="match status" value="2"/>
</dbReference>
<dbReference type="OrthoDB" id="9805682at2"/>
<keyword evidence="3 9" id="KW-0813">Transport</keyword>
<keyword evidence="6 9" id="KW-0812">Transmembrane</keyword>
<dbReference type="PROSITE" id="PS00874">
    <property type="entry name" value="T2SP_F"/>
    <property type="match status" value="1"/>
</dbReference>
<dbReference type="GO" id="GO:0005886">
    <property type="term" value="C:plasma membrane"/>
    <property type="evidence" value="ECO:0007669"/>
    <property type="project" value="UniProtKB-SubCell"/>
</dbReference>
<dbReference type="InterPro" id="IPR003004">
    <property type="entry name" value="GspF/PilC"/>
</dbReference>
<name>A0A0P8YYR1_9CLOT</name>
<keyword evidence="4" id="KW-1003">Cell membrane</keyword>
<reference evidence="12 13" key="1">
    <citation type="submission" date="2015-09" db="EMBL/GenBank/DDBJ databases">
        <title>Genome sequence of Oxobacter pfennigii DSM 3222.</title>
        <authorList>
            <person name="Poehlein A."/>
            <person name="Bengelsdorf F.R."/>
            <person name="Schiel-Bengelsdorf B."/>
            <person name="Duerre P."/>
            <person name="Daniel R."/>
        </authorList>
    </citation>
    <scope>NUCLEOTIDE SEQUENCE [LARGE SCALE GENOMIC DNA]</scope>
    <source>
        <strain evidence="12 13">DSM 3222</strain>
    </source>
</reference>
<comment type="caution">
    <text evidence="12">The sequence shown here is derived from an EMBL/GenBank/DDBJ whole genome shotgun (WGS) entry which is preliminary data.</text>
</comment>